<comment type="caution">
    <text evidence="1">The sequence shown here is derived from an EMBL/GenBank/DDBJ whole genome shotgun (WGS) entry which is preliminary data.</text>
</comment>
<proteinExistence type="predicted"/>
<dbReference type="EMBL" id="JBHTOQ010000022">
    <property type="protein sequence ID" value="MFD1482122.1"/>
    <property type="molecule type" value="Genomic_DNA"/>
</dbReference>
<name>A0ABW4DWI1_9RHOB</name>
<keyword evidence="2" id="KW-1185">Reference proteome</keyword>
<accession>A0ABW4DWI1</accession>
<dbReference type="SUPFAM" id="SSF52833">
    <property type="entry name" value="Thioredoxin-like"/>
    <property type="match status" value="1"/>
</dbReference>
<dbReference type="Proteomes" id="UP001597302">
    <property type="component" value="Unassembled WGS sequence"/>
</dbReference>
<protein>
    <submittedName>
        <fullName evidence="1">DUF1223 domain-containing protein</fullName>
    </submittedName>
</protein>
<dbReference type="InterPro" id="IPR036249">
    <property type="entry name" value="Thioredoxin-like_sf"/>
</dbReference>
<dbReference type="PANTHER" id="PTHR36057">
    <property type="match status" value="1"/>
</dbReference>
<sequence length="353" mass="36935">MAAGPFAGRRAALRGFEALPGRFGRSLAGMLAACALLAGPVAAQDAAASDGMAGAMSAPSDRGQIAGRDGDGMSGSAVEAPLILAPEDAGRQLPTASSLLNPDGLTESGGVNGFAPMDAAPPVTAGLPSDTLPVVVELFTAQGCSSCPPADAMLSMLAGQGDVLPLSYHVDYWDYLGWADSFARPEFTERQGAYARAVGERSVYTPQMIVAGQDTSVAPGPAQLMGLIDAHRFAPAALSVQRERVEAGETIELMPLSDLGGSVDVVLVRYAPERLVEVHGGENSGRTVIYTNVVLGLQHLSRWDGSQPLHLTVRPEHVDDDRFPTDTRHALLVQQMLTKRHLPGPILAAIRLD</sequence>
<reference evidence="2" key="1">
    <citation type="journal article" date="2019" name="Int. J. Syst. Evol. Microbiol.">
        <title>The Global Catalogue of Microorganisms (GCM) 10K type strain sequencing project: providing services to taxonomists for standard genome sequencing and annotation.</title>
        <authorList>
            <consortium name="The Broad Institute Genomics Platform"/>
            <consortium name="The Broad Institute Genome Sequencing Center for Infectious Disease"/>
            <person name="Wu L."/>
            <person name="Ma J."/>
        </authorList>
    </citation>
    <scope>NUCLEOTIDE SEQUENCE [LARGE SCALE GENOMIC DNA]</scope>
    <source>
        <strain evidence="2">CCM 8875</strain>
    </source>
</reference>
<evidence type="ECO:0000313" key="2">
    <source>
        <dbReference type="Proteomes" id="UP001597302"/>
    </source>
</evidence>
<dbReference type="InterPro" id="IPR010634">
    <property type="entry name" value="DUF1223"/>
</dbReference>
<dbReference type="Pfam" id="PF06764">
    <property type="entry name" value="DUF1223"/>
    <property type="match status" value="1"/>
</dbReference>
<dbReference type="RefSeq" id="WP_131577872.1">
    <property type="nucleotide sequence ID" value="NZ_CBCSAJ010000007.1"/>
</dbReference>
<organism evidence="1 2">
    <name type="scientific">Paracoccus nototheniae</name>
    <dbReference type="NCBI Taxonomy" id="2489002"/>
    <lineage>
        <taxon>Bacteria</taxon>
        <taxon>Pseudomonadati</taxon>
        <taxon>Pseudomonadota</taxon>
        <taxon>Alphaproteobacteria</taxon>
        <taxon>Rhodobacterales</taxon>
        <taxon>Paracoccaceae</taxon>
        <taxon>Paracoccus</taxon>
    </lineage>
</organism>
<dbReference type="PANTHER" id="PTHR36057:SF1">
    <property type="entry name" value="LIPOPROTEIN LIPID ATTACHMENT SITE-LIKE PROTEIN, PUTATIVE (DUF1223)-RELATED"/>
    <property type="match status" value="1"/>
</dbReference>
<gene>
    <name evidence="1" type="ORF">ACFQ5P_12530</name>
</gene>
<evidence type="ECO:0000313" key="1">
    <source>
        <dbReference type="EMBL" id="MFD1482122.1"/>
    </source>
</evidence>